<accession>A0A1M6UPW4</accession>
<dbReference type="SUPFAM" id="SSF53901">
    <property type="entry name" value="Thiolase-like"/>
    <property type="match status" value="2"/>
</dbReference>
<dbReference type="PANTHER" id="PTHR42870:SF1">
    <property type="entry name" value="NON-SPECIFIC LIPID-TRANSFER PROTEIN-LIKE 2"/>
    <property type="match status" value="1"/>
</dbReference>
<dbReference type="OrthoDB" id="5411776at2"/>
<reference evidence="4" key="1">
    <citation type="submission" date="2016-11" db="EMBL/GenBank/DDBJ databases">
        <authorList>
            <person name="Varghese N."/>
            <person name="Submissions S."/>
        </authorList>
    </citation>
    <scope>NUCLEOTIDE SEQUENCE [LARGE SCALE GENOMIC DNA]</scope>
    <source>
        <strain evidence="4">DSM 16219</strain>
    </source>
</reference>
<organism evidence="3 4">
    <name type="scientific">Desulfatibacillum alkenivorans DSM 16219</name>
    <dbReference type="NCBI Taxonomy" id="1121393"/>
    <lineage>
        <taxon>Bacteria</taxon>
        <taxon>Pseudomonadati</taxon>
        <taxon>Thermodesulfobacteriota</taxon>
        <taxon>Desulfobacteria</taxon>
        <taxon>Desulfobacterales</taxon>
        <taxon>Desulfatibacillaceae</taxon>
        <taxon>Desulfatibacillum</taxon>
    </lineage>
</organism>
<keyword evidence="4" id="KW-1185">Reference proteome</keyword>
<dbReference type="InterPro" id="IPR016039">
    <property type="entry name" value="Thiolase-like"/>
</dbReference>
<protein>
    <submittedName>
        <fullName evidence="3">Acetyl-CoA C-acetyltransferase</fullName>
    </submittedName>
</protein>
<evidence type="ECO:0000313" key="3">
    <source>
        <dbReference type="EMBL" id="SHK71203.1"/>
    </source>
</evidence>
<evidence type="ECO:0000259" key="1">
    <source>
        <dbReference type="Pfam" id="PF00108"/>
    </source>
</evidence>
<dbReference type="Pfam" id="PF00108">
    <property type="entry name" value="Thiolase_N"/>
    <property type="match status" value="1"/>
</dbReference>
<evidence type="ECO:0000313" key="4">
    <source>
        <dbReference type="Proteomes" id="UP000183994"/>
    </source>
</evidence>
<evidence type="ECO:0000259" key="2">
    <source>
        <dbReference type="Pfam" id="PF22691"/>
    </source>
</evidence>
<dbReference type="STRING" id="1121393.SAMN02745216_03953"/>
<dbReference type="Pfam" id="PF22691">
    <property type="entry name" value="Thiolase_C_1"/>
    <property type="match status" value="1"/>
</dbReference>
<dbReference type="InterPro" id="IPR020616">
    <property type="entry name" value="Thiolase_N"/>
</dbReference>
<dbReference type="Gene3D" id="3.40.47.10">
    <property type="match status" value="1"/>
</dbReference>
<feature type="domain" description="Thiolase C-terminal" evidence="2">
    <location>
        <begin position="278"/>
        <end position="383"/>
    </location>
</feature>
<dbReference type="Proteomes" id="UP000183994">
    <property type="component" value="Unassembled WGS sequence"/>
</dbReference>
<dbReference type="EMBL" id="FQZU01000031">
    <property type="protein sequence ID" value="SHK71203.1"/>
    <property type="molecule type" value="Genomic_DNA"/>
</dbReference>
<dbReference type="InterPro" id="IPR055140">
    <property type="entry name" value="Thiolase_C_2"/>
</dbReference>
<dbReference type="RefSeq" id="WP_073477982.1">
    <property type="nucleotide sequence ID" value="NZ_FQZU01000031.1"/>
</dbReference>
<dbReference type="AlphaFoldDB" id="A0A1M6UPW4"/>
<sequence>MKRNVAIIGGGQTYHAARRHDVDQGEMVNEAVRAALKDARMTMDDIDAVFLGNMEFFEGTHLTDCWLAGSAGAYGKPGMKITTGGTVGATIIGAGMHHVAAGLFDKVLCIGFEKQEEGDTGAILSGVAHPLYGRSMAGAAVGYFAMMGTSYMAAWGAKEEHAAMVAVKARQNARKNQYAHLKLDITIEDALNSRMLAYPVRMLDMCPASNGACVVILGDEKTARDRCKKPVWIRAMDTAHNEQFEIDWRNVTLTKPIFSTACAARMYKRLGVDDPKKYFDVFEIYEPATWAEMVWYEDLGLCSRGEGFKLMEEGATAIDGPIPVNPSGGVLSTNCIGASAMLRVWEAALQIRGDAGGHQVPKEVNRALATAYGGTNWTVMTALSSSTED</sequence>
<proteinExistence type="predicted"/>
<dbReference type="GO" id="GO:0003988">
    <property type="term" value="F:acetyl-CoA C-acyltransferase activity"/>
    <property type="evidence" value="ECO:0007669"/>
    <property type="project" value="UniProtKB-ARBA"/>
</dbReference>
<name>A0A1M6UPW4_9BACT</name>
<dbReference type="CDD" id="cd00829">
    <property type="entry name" value="SCP-x_thiolase"/>
    <property type="match status" value="1"/>
</dbReference>
<feature type="domain" description="Thiolase N-terminal" evidence="1">
    <location>
        <begin position="5"/>
        <end position="183"/>
    </location>
</feature>
<dbReference type="InterPro" id="IPR002155">
    <property type="entry name" value="Thiolase"/>
</dbReference>
<dbReference type="PANTHER" id="PTHR42870">
    <property type="entry name" value="ACETYL-COA C-ACETYLTRANSFERASE"/>
    <property type="match status" value="1"/>
</dbReference>
<keyword evidence="3" id="KW-0808">Transferase</keyword>
<gene>
    <name evidence="3" type="ORF">SAMN02745216_03953</name>
</gene>
<dbReference type="PIRSF" id="PIRSF000429">
    <property type="entry name" value="Ac-CoA_Ac_transf"/>
    <property type="match status" value="1"/>
</dbReference>